<dbReference type="PANTHER" id="PTHR43792:SF1">
    <property type="entry name" value="N-ACETYLTRANSFERASE DOMAIN-CONTAINING PROTEIN"/>
    <property type="match status" value="1"/>
</dbReference>
<dbReference type="InterPro" id="IPR051531">
    <property type="entry name" value="N-acetyltransferase"/>
</dbReference>
<organism evidence="2 3">
    <name type="scientific">Leptospira gomenensis</name>
    <dbReference type="NCBI Taxonomy" id="2484974"/>
    <lineage>
        <taxon>Bacteria</taxon>
        <taxon>Pseudomonadati</taxon>
        <taxon>Spirochaetota</taxon>
        <taxon>Spirochaetia</taxon>
        <taxon>Leptospirales</taxon>
        <taxon>Leptospiraceae</taxon>
        <taxon>Leptospira</taxon>
    </lineage>
</organism>
<keyword evidence="2" id="KW-0808">Transferase</keyword>
<protein>
    <submittedName>
        <fullName evidence="2">N-acetyltransferase</fullName>
    </submittedName>
</protein>
<dbReference type="RefSeq" id="WP_135595712.1">
    <property type="nucleotide sequence ID" value="NZ_RQFC01000133.1"/>
</dbReference>
<reference evidence="2" key="1">
    <citation type="journal article" date="2019" name="PLoS Negl. Trop. Dis.">
        <title>Revisiting the worldwide diversity of Leptospira species in the environment.</title>
        <authorList>
            <person name="Vincent A.T."/>
            <person name="Schiettekatte O."/>
            <person name="Bourhy P."/>
            <person name="Veyrier F.J."/>
            <person name="Picardeau M."/>
        </authorList>
    </citation>
    <scope>NUCLEOTIDE SEQUENCE [LARGE SCALE GENOMIC DNA]</scope>
    <source>
        <strain evidence="2">201800299</strain>
    </source>
</reference>
<accession>A0A5F1YGG1</accession>
<dbReference type="InterPro" id="IPR000182">
    <property type="entry name" value="GNAT_dom"/>
</dbReference>
<evidence type="ECO:0000313" key="2">
    <source>
        <dbReference type="EMBL" id="TGK32384.1"/>
    </source>
</evidence>
<dbReference type="Proteomes" id="UP000298277">
    <property type="component" value="Unassembled WGS sequence"/>
</dbReference>
<dbReference type="InterPro" id="IPR016181">
    <property type="entry name" value="Acyl_CoA_acyltransferase"/>
</dbReference>
<name>A0A5F1YGG1_9LEPT</name>
<dbReference type="GO" id="GO:0016747">
    <property type="term" value="F:acyltransferase activity, transferring groups other than amino-acyl groups"/>
    <property type="evidence" value="ECO:0007669"/>
    <property type="project" value="InterPro"/>
</dbReference>
<dbReference type="OrthoDB" id="9798081at2"/>
<dbReference type="SUPFAM" id="SSF55729">
    <property type="entry name" value="Acyl-CoA N-acyltransferases (Nat)"/>
    <property type="match status" value="1"/>
</dbReference>
<dbReference type="Gene3D" id="3.40.630.30">
    <property type="match status" value="1"/>
</dbReference>
<dbReference type="EMBL" id="RQFA01000056">
    <property type="protein sequence ID" value="TGK32384.1"/>
    <property type="molecule type" value="Genomic_DNA"/>
</dbReference>
<dbReference type="PANTHER" id="PTHR43792">
    <property type="entry name" value="GNAT FAMILY, PUTATIVE (AFU_ORTHOLOGUE AFUA_3G00765)-RELATED-RELATED"/>
    <property type="match status" value="1"/>
</dbReference>
<dbReference type="AlphaFoldDB" id="A0A5F1YGG1"/>
<evidence type="ECO:0000259" key="1">
    <source>
        <dbReference type="PROSITE" id="PS51186"/>
    </source>
</evidence>
<gene>
    <name evidence="2" type="ORF">EHQ17_12690</name>
</gene>
<keyword evidence="3" id="KW-1185">Reference proteome</keyword>
<evidence type="ECO:0000313" key="3">
    <source>
        <dbReference type="Proteomes" id="UP000298277"/>
    </source>
</evidence>
<proteinExistence type="predicted"/>
<dbReference type="PROSITE" id="PS51186">
    <property type="entry name" value="GNAT"/>
    <property type="match status" value="1"/>
</dbReference>
<dbReference type="Pfam" id="PF13302">
    <property type="entry name" value="Acetyltransf_3"/>
    <property type="match status" value="1"/>
</dbReference>
<sequence>MELKTERLRMRRWKEADRIPFFELCSDPIVMKFFPSLLSRAECDRLVQSFELHFETNGYGLWALEEKNTGEFLGFTGLKNVPFEAEFTPAVEVAWRLAASYWSRGYATEAAFASLAFGFSDLNLSEIVSFTSVLNLNSVAVMKRIGMRESGFFAHPNLEANHVLSRHVLYRISVEEFRRTRVAGSSYSRF</sequence>
<feature type="domain" description="N-acetyltransferase" evidence="1">
    <location>
        <begin position="8"/>
        <end position="175"/>
    </location>
</feature>
<comment type="caution">
    <text evidence="2">The sequence shown here is derived from an EMBL/GenBank/DDBJ whole genome shotgun (WGS) entry which is preliminary data.</text>
</comment>